<name>A0ABT0QZP5_9MICO</name>
<reference evidence="1" key="1">
    <citation type="submission" date="2022-02" db="EMBL/GenBank/DDBJ databases">
        <authorList>
            <person name="Lee M."/>
            <person name="Kim S.-J."/>
            <person name="Jung M.-Y."/>
        </authorList>
    </citation>
    <scope>NUCLEOTIDE SEQUENCE</scope>
    <source>
        <strain evidence="1">JHP9</strain>
    </source>
</reference>
<protein>
    <submittedName>
        <fullName evidence="1">DUF4188 domain-containing protein</fullName>
    </submittedName>
</protein>
<keyword evidence="2" id="KW-1185">Reference proteome</keyword>
<evidence type="ECO:0000313" key="2">
    <source>
        <dbReference type="Proteomes" id="UP001203761"/>
    </source>
</evidence>
<accession>A0ABT0QZP5</accession>
<sequence>MSRQKPPTLTHAHEGPVTVFHIGMTIRRPHRPDLWGPVLMAMPRMIRELERNRDDAAGGRAEDLGFLGGDFALSGHGPWMVQFWRTPELLQAYARDPARAHLPAWKAFNAGVRRSPGAVGVWHETYVVPADGIETLYVNGARVGLGRIAGTIPVERRGVTARERLGATREAPGPSLRG</sequence>
<proteinExistence type="predicted"/>
<comment type="caution">
    <text evidence="1">The sequence shown here is derived from an EMBL/GenBank/DDBJ whole genome shotgun (WGS) entry which is preliminary data.</text>
</comment>
<dbReference type="InterPro" id="IPR025444">
    <property type="entry name" value="Monooxy_af470"/>
</dbReference>
<organism evidence="1 2">
    <name type="scientific">Brachybacterium equifaecis</name>
    <dbReference type="NCBI Taxonomy" id="2910770"/>
    <lineage>
        <taxon>Bacteria</taxon>
        <taxon>Bacillati</taxon>
        <taxon>Actinomycetota</taxon>
        <taxon>Actinomycetes</taxon>
        <taxon>Micrococcales</taxon>
        <taxon>Dermabacteraceae</taxon>
        <taxon>Brachybacterium</taxon>
    </lineage>
</organism>
<dbReference type="Proteomes" id="UP001203761">
    <property type="component" value="Unassembled WGS sequence"/>
</dbReference>
<dbReference type="EMBL" id="JAKNCJ010000002">
    <property type="protein sequence ID" value="MCL6423122.1"/>
    <property type="molecule type" value="Genomic_DNA"/>
</dbReference>
<dbReference type="Pfam" id="PF13826">
    <property type="entry name" value="Monooxy_af470-like"/>
    <property type="match status" value="1"/>
</dbReference>
<gene>
    <name evidence="1" type="ORF">Bequi_06935</name>
</gene>
<evidence type="ECO:0000313" key="1">
    <source>
        <dbReference type="EMBL" id="MCL6423122.1"/>
    </source>
</evidence>
<dbReference type="RefSeq" id="WP_249737214.1">
    <property type="nucleotide sequence ID" value="NZ_JAKNCJ010000002.1"/>
</dbReference>